<comment type="subcellular location">
    <subcellularLocation>
        <location evidence="1">Secreted</location>
    </subcellularLocation>
</comment>
<evidence type="ECO:0000259" key="8">
    <source>
        <dbReference type="Pfam" id="PF00720"/>
    </source>
</evidence>
<dbReference type="Pfam" id="PF00720">
    <property type="entry name" value="SSI"/>
    <property type="match status" value="1"/>
</dbReference>
<protein>
    <submittedName>
        <fullName evidence="9">Proteinase inhibitor I4 serpin</fullName>
    </submittedName>
</protein>
<feature type="compositionally biased region" description="Low complexity" evidence="7">
    <location>
        <begin position="35"/>
        <end position="46"/>
    </location>
</feature>
<sequence>PGADGDAPDPTVEPTDPDDAPADGETSLTITVDPTGEGATTTWTLTCDPPGGDHPDPEAACAQLAQVGTEGLAPVPADAMCTQQWGGPQTATVTGTLDGTAVDATFRYTDGCEIHRWDALSAVLGNADGLL</sequence>
<dbReference type="InterPro" id="IPR020054">
    <property type="entry name" value="Prot_inh_SSI_I16_CS"/>
</dbReference>
<dbReference type="GO" id="GO:0004867">
    <property type="term" value="F:serine-type endopeptidase inhibitor activity"/>
    <property type="evidence" value="ECO:0007669"/>
    <property type="project" value="UniProtKB-KW"/>
</dbReference>
<feature type="non-terminal residue" evidence="9">
    <location>
        <position position="1"/>
    </location>
</feature>
<feature type="region of interest" description="Disordered" evidence="7">
    <location>
        <begin position="1"/>
        <end position="54"/>
    </location>
</feature>
<proteinExistence type="inferred from homology"/>
<evidence type="ECO:0000256" key="3">
    <source>
        <dbReference type="ARBA" id="ARBA00022525"/>
    </source>
</evidence>
<dbReference type="InterPro" id="IPR036819">
    <property type="entry name" value="Subtilisin_inhibitor-like_sf"/>
</dbReference>
<keyword evidence="4" id="KW-0646">Protease inhibitor</keyword>
<keyword evidence="5" id="KW-0722">Serine protease inhibitor</keyword>
<keyword evidence="6" id="KW-1015">Disulfide bond</keyword>
<dbReference type="InterPro" id="IPR023549">
    <property type="entry name" value="Subtilisin_inhibitor"/>
</dbReference>
<comment type="caution">
    <text evidence="9">The sequence shown here is derived from an EMBL/GenBank/DDBJ whole genome shotgun (WGS) entry which is preliminary data.</text>
</comment>
<evidence type="ECO:0000256" key="5">
    <source>
        <dbReference type="ARBA" id="ARBA00022900"/>
    </source>
</evidence>
<dbReference type="SUPFAM" id="SSF55399">
    <property type="entry name" value="Subtilisin inhibitor"/>
    <property type="match status" value="1"/>
</dbReference>
<dbReference type="EMBL" id="AXCZ01000190">
    <property type="protein sequence ID" value="KGM09436.1"/>
    <property type="molecule type" value="Genomic_DNA"/>
</dbReference>
<evidence type="ECO:0000313" key="9">
    <source>
        <dbReference type="EMBL" id="KGM09436.1"/>
    </source>
</evidence>
<evidence type="ECO:0000256" key="6">
    <source>
        <dbReference type="ARBA" id="ARBA00023157"/>
    </source>
</evidence>
<evidence type="ECO:0000256" key="4">
    <source>
        <dbReference type="ARBA" id="ARBA00022690"/>
    </source>
</evidence>
<keyword evidence="3" id="KW-0964">Secreted</keyword>
<dbReference type="RefSeq" id="WP_232229730.1">
    <property type="nucleotide sequence ID" value="NZ_AXCZ01000190.1"/>
</dbReference>
<dbReference type="GO" id="GO:0005576">
    <property type="term" value="C:extracellular region"/>
    <property type="evidence" value="ECO:0007669"/>
    <property type="project" value="UniProtKB-SubCell"/>
</dbReference>
<name>A0A0A0BN95_9CELL</name>
<keyword evidence="10" id="KW-1185">Reference proteome</keyword>
<accession>A0A0A0BN95</accession>
<reference evidence="9 10" key="1">
    <citation type="submission" date="2013-08" db="EMBL/GenBank/DDBJ databases">
        <title>Genome sequencing of Cellulomonas bogoriensis 69B4.</title>
        <authorList>
            <person name="Chen F."/>
            <person name="Li Y."/>
            <person name="Wang G."/>
        </authorList>
    </citation>
    <scope>NUCLEOTIDE SEQUENCE [LARGE SCALE GENOMIC DNA]</scope>
    <source>
        <strain evidence="9 10">69B4</strain>
    </source>
</reference>
<organism evidence="9 10">
    <name type="scientific">Cellulomonas bogoriensis 69B4 = DSM 16987</name>
    <dbReference type="NCBI Taxonomy" id="1386082"/>
    <lineage>
        <taxon>Bacteria</taxon>
        <taxon>Bacillati</taxon>
        <taxon>Actinomycetota</taxon>
        <taxon>Actinomycetes</taxon>
        <taxon>Micrococcales</taxon>
        <taxon>Cellulomonadaceae</taxon>
        <taxon>Cellulomonas</taxon>
    </lineage>
</organism>
<dbReference type="Gene3D" id="3.30.350.10">
    <property type="entry name" value="Subtilisin inhibitor-like"/>
    <property type="match status" value="1"/>
</dbReference>
<comment type="similarity">
    <text evidence="2">Belongs to the protease inhibitor I16 (SSI) family.</text>
</comment>
<dbReference type="AlphaFoldDB" id="A0A0A0BN95"/>
<gene>
    <name evidence="9" type="ORF">N869_07085</name>
</gene>
<dbReference type="PROSITE" id="PS00999">
    <property type="entry name" value="SSI"/>
    <property type="match status" value="1"/>
</dbReference>
<evidence type="ECO:0000313" key="10">
    <source>
        <dbReference type="Proteomes" id="UP000054314"/>
    </source>
</evidence>
<evidence type="ECO:0000256" key="1">
    <source>
        <dbReference type="ARBA" id="ARBA00004613"/>
    </source>
</evidence>
<evidence type="ECO:0000256" key="2">
    <source>
        <dbReference type="ARBA" id="ARBA00010472"/>
    </source>
</evidence>
<feature type="domain" description="Subtilisin inhibitor" evidence="8">
    <location>
        <begin position="28"/>
        <end position="105"/>
    </location>
</feature>
<dbReference type="Proteomes" id="UP000054314">
    <property type="component" value="Unassembled WGS sequence"/>
</dbReference>
<evidence type="ECO:0000256" key="7">
    <source>
        <dbReference type="SAM" id="MobiDB-lite"/>
    </source>
</evidence>